<protein>
    <submittedName>
        <fullName evidence="1">Uncharacterized protein</fullName>
    </submittedName>
</protein>
<sequence length="85" mass="9612">MEIVYDDTDDSRGDDQSIIESDFVIVKVPGKKSRIFHYIARVDAFEGDEFEGVLLHQVLSMNDHATFVVDAKDEALYSKSNITIT</sequence>
<organism evidence="1 2">
    <name type="scientific">Octopus vulgaris</name>
    <name type="common">Common octopus</name>
    <dbReference type="NCBI Taxonomy" id="6645"/>
    <lineage>
        <taxon>Eukaryota</taxon>
        <taxon>Metazoa</taxon>
        <taxon>Spiralia</taxon>
        <taxon>Lophotrochozoa</taxon>
        <taxon>Mollusca</taxon>
        <taxon>Cephalopoda</taxon>
        <taxon>Coleoidea</taxon>
        <taxon>Octopodiformes</taxon>
        <taxon>Octopoda</taxon>
        <taxon>Incirrata</taxon>
        <taxon>Octopodidae</taxon>
        <taxon>Octopus</taxon>
    </lineage>
</organism>
<accession>A0AA36API8</accession>
<name>A0AA36API8_OCTVU</name>
<dbReference type="AlphaFoldDB" id="A0AA36API8"/>
<keyword evidence="2" id="KW-1185">Reference proteome</keyword>
<gene>
    <name evidence="1" type="ORF">OCTVUL_1B011838</name>
</gene>
<dbReference type="EMBL" id="OX597816">
    <property type="protein sequence ID" value="CAI9719896.1"/>
    <property type="molecule type" value="Genomic_DNA"/>
</dbReference>
<dbReference type="Proteomes" id="UP001162480">
    <property type="component" value="Chromosome 3"/>
</dbReference>
<evidence type="ECO:0000313" key="2">
    <source>
        <dbReference type="Proteomes" id="UP001162480"/>
    </source>
</evidence>
<proteinExistence type="predicted"/>
<reference evidence="1" key="1">
    <citation type="submission" date="2023-08" db="EMBL/GenBank/DDBJ databases">
        <authorList>
            <person name="Alioto T."/>
            <person name="Alioto T."/>
            <person name="Gomez Garrido J."/>
        </authorList>
    </citation>
    <scope>NUCLEOTIDE SEQUENCE</scope>
</reference>
<evidence type="ECO:0000313" key="1">
    <source>
        <dbReference type="EMBL" id="CAI9719896.1"/>
    </source>
</evidence>